<evidence type="ECO:0000313" key="2">
    <source>
        <dbReference type="Proteomes" id="UP000188637"/>
    </source>
</evidence>
<comment type="caution">
    <text evidence="1">The sequence shown here is derived from an EMBL/GenBank/DDBJ whole genome shotgun (WGS) entry which is preliminary data.</text>
</comment>
<protein>
    <submittedName>
        <fullName evidence="1">DNA mismatch repair protein MutT</fullName>
    </submittedName>
</protein>
<reference evidence="1" key="1">
    <citation type="submission" date="2016-08" db="EMBL/GenBank/DDBJ databases">
        <authorList>
            <person name="Ngugi D.K."/>
            <person name="Miyake S."/>
            <person name="Stingl U."/>
        </authorList>
    </citation>
    <scope>NUCLEOTIDE SEQUENCE</scope>
    <source>
        <strain evidence="1">SCG-D08WGA-EpuloA1</strain>
    </source>
</reference>
<organism evidence="1 2">
    <name type="scientific">Candidatus Epulonipiscium fishelsonii</name>
    <dbReference type="NCBI Taxonomy" id="77094"/>
    <lineage>
        <taxon>Bacteria</taxon>
        <taxon>Bacillati</taxon>
        <taxon>Bacillota</taxon>
        <taxon>Clostridia</taxon>
        <taxon>Lachnospirales</taxon>
        <taxon>Lachnospiraceae</taxon>
        <taxon>Candidatus Epulonipiscium</taxon>
    </lineage>
</organism>
<dbReference type="EMBL" id="LJHD01000247">
    <property type="protein sequence ID" value="ONI39990.1"/>
    <property type="molecule type" value="Genomic_DNA"/>
</dbReference>
<evidence type="ECO:0000313" key="1">
    <source>
        <dbReference type="EMBL" id="ONI39990.1"/>
    </source>
</evidence>
<dbReference type="Proteomes" id="UP000188637">
    <property type="component" value="Unassembled WGS sequence"/>
</dbReference>
<gene>
    <name evidence="1" type="ORF">AN640_01550</name>
</gene>
<sequence>MKAVKIKELSVLAKTRYLTLYDAMYTNKKGTEKHWSIASRKNKETLEHQYFNDTEDETDAVVIVGLHSSTKSLVIIKQFRLPVNSYIYELPAGLIDPNETIETTLKRELKEETGLNITGIINDISHNKLYLSPGMTDESIALVYCLCDGELSQEFLEEDEDITPMLVNKKQASEILNGNVKLDVKCFLVLSNFVQGKLDDKF</sequence>
<keyword evidence="2" id="KW-1185">Reference proteome</keyword>
<name>A0ACC8XBV7_9FIRM</name>
<proteinExistence type="predicted"/>
<accession>A0ACC8XBV7</accession>